<dbReference type="EMBL" id="SKFH01000036">
    <property type="protein sequence ID" value="TCZ67319.1"/>
    <property type="molecule type" value="Genomic_DNA"/>
</dbReference>
<dbReference type="PANTHER" id="PTHR40094">
    <property type="entry name" value="ALPHA-2-MACROGLOBULIN HOMOLOG"/>
    <property type="match status" value="1"/>
</dbReference>
<evidence type="ECO:0000313" key="6">
    <source>
        <dbReference type="EMBL" id="TCZ67319.1"/>
    </source>
</evidence>
<accession>A0A4R4E079</accession>
<dbReference type="OrthoDB" id="9767116at2"/>
<feature type="domain" description="Alpha-2-macroglobulin" evidence="5">
    <location>
        <begin position="1239"/>
        <end position="1329"/>
    </location>
</feature>
<keyword evidence="3" id="KW-0732">Signal</keyword>
<organism evidence="6 7">
    <name type="scientific">Flaviaesturariibacter aridisoli</name>
    <dbReference type="NCBI Taxonomy" id="2545761"/>
    <lineage>
        <taxon>Bacteria</taxon>
        <taxon>Pseudomonadati</taxon>
        <taxon>Bacteroidota</taxon>
        <taxon>Chitinophagia</taxon>
        <taxon>Chitinophagales</taxon>
        <taxon>Chitinophagaceae</taxon>
        <taxon>Flaviaestuariibacter</taxon>
    </lineage>
</organism>
<name>A0A4R4E079_9BACT</name>
<dbReference type="Pfam" id="PF01835">
    <property type="entry name" value="MG2"/>
    <property type="match status" value="1"/>
</dbReference>
<reference evidence="6 7" key="1">
    <citation type="submission" date="2019-03" db="EMBL/GenBank/DDBJ databases">
        <authorList>
            <person name="Kim M.K.M."/>
        </authorList>
    </citation>
    <scope>NUCLEOTIDE SEQUENCE [LARGE SCALE GENOMIC DNA]</scope>
    <source>
        <strain evidence="6 7">17J68-15</strain>
    </source>
</reference>
<dbReference type="RefSeq" id="WP_131853551.1">
    <property type="nucleotide sequence ID" value="NZ_SKFH01000036.1"/>
</dbReference>
<dbReference type="InterPro" id="IPR002890">
    <property type="entry name" value="MG2"/>
</dbReference>
<dbReference type="InterPro" id="IPR011625">
    <property type="entry name" value="A2M_N_BRD"/>
</dbReference>
<comment type="similarity">
    <text evidence="1">Belongs to the protease inhibitor I39 (alpha-2-macroglobulin) family. Bacterial alpha-2-macroglobulin subfamily.</text>
</comment>
<evidence type="ECO:0000259" key="4">
    <source>
        <dbReference type="SMART" id="SM01359"/>
    </source>
</evidence>
<evidence type="ECO:0000256" key="1">
    <source>
        <dbReference type="ARBA" id="ARBA00010556"/>
    </source>
</evidence>
<dbReference type="Pfam" id="PF17973">
    <property type="entry name" value="bMG10"/>
    <property type="match status" value="1"/>
</dbReference>
<evidence type="ECO:0000259" key="5">
    <source>
        <dbReference type="SMART" id="SM01360"/>
    </source>
</evidence>
<feature type="signal peptide" evidence="3">
    <location>
        <begin position="1"/>
        <end position="20"/>
    </location>
</feature>
<dbReference type="InterPro" id="IPR041246">
    <property type="entry name" value="Bact_MG10"/>
</dbReference>
<sequence length="2009" mass="226149">MKRLLLLLLLAGSLLNHVDAQTKPWYDRQWKTIDSLTDKAGRPATALKRTDTVYAAARRQGNEPQLLRAIYYRGVLRSQNREDNAALSLRELEGETAGLRGAGAAVAHALKAELYYNYVLRNLWSLRDRTTVASDTSTDLRTWSLTRLLQSIDSELDAALRAKTLLQQVPTDTWAPLLRRGNTAWLRPTLYDLVAHRALDIYANSNLNEARPDRDYALTAPWVFAQSPVFIRSAPDSGQHPTLKRLRLHQELTRFHYSRNNPALIELTDIDRLLFAYAEFDGTDKDSLFTRALRARIATEKPAQPDAAARYELARWYRERAGSYKPGKDSTWRYANGEALRLLQPVLRDSTRHPYYWAQSVNLEREIRSTVLDLRVERVTLPGQPFRFLLLWRNLPRVYLRIVALNDTADMALNDDEDWQRVFSMPSVASWEQELPVTDDAQQHSAEGKAPVLAPGRYLLISSSSAGFRTDVSTVSAVPFHVSNLAYLQQQDGFFVLNRTSGRPVAGARLRLYEYAYNSIRGRYERTLKGTYTTNADGRTQVSFPPESYSRYVVEVSSGNDRLYLSDEPTYYYIPRRVNNRAAHKPSVYFFTDRGIYRPGQTVYLKGIVLQETGSPELLRGGTAQLQLFDANRKEQGTLTVQTNDYGSFKAQFTLPSGGLSGNFVVSSPEWQGTASFSMEEYKRPKFEVRFDTMRTAYRVGDTITVNGHALAYAGNSLWGARVRYRIIRTPQIPYYYRYWYPTPTPVEITQGETATDNSGRFSLRFAARPDPEFDSASNSIFSYKVLVDVTDLNGESHSGNETVDAGYTSLLLEVRLPERLAADSFRAVPVLLANANGEPQRGRIEAKVHAVRAEQRLLRARLWETPDQHLMPRDSFVRLFPNDPYREEDNPLTWPLDGERLSWSDTIRDGRLRLPPGTMLPAGFYEIELRATDSAGRSVRTRQRVELLAPGRSNRPVYFAASADKTKAQPGEAVQVTLQSATDLHVLQHLQRHGKDSTEQTITALAAEPGVVQPLLTIGDEDRGGLQVGYYTVRDNRIYTAVFPIAVPWSNKELQVALATFRDKTLPGSQEQWRVTVRGPKGEQVAAELLASLYDASLDQLQPFQWNVPMIWQNNYFHARLTSDGGFRAAQGIGYYRGPVPVPVPYRIPDAFLFTDRPFPEFNYASYRRDAAAKGNPRMMRMPAAAAPVSAALEGKVSGVTVQANGYVSTADTTGAPPEGAPESAPAPVTPRRNFNETAFFYPQLRTDSSGGISFSFTLPEALTRWKFQALAHTQDLAFGLHSNSVVTQKDLMVQPNPPRFLRQGDQLELVTKIVNMTGKELTGQVQLELFDAATGKPVDGWFQNLFPNQYFTVGANSSEAVAFPVQVPYLYNSALTWRFTARSGDFSDAEEATLPVLSAKILVTETLPLPMRGSGTKTFTFEKLLQSGGSETLQHQGLTLEYTANPAWQAVQALPYLMEYPYECAEQVWNRYYAHALAAHILQRAPRVRAVFARWQQADTSALISNLQKNEELKSALLEETPWVLEAVSETQRMKNIALLFDLSKLAAGQQRAIDKLQKLQRADGSFPWFDGGLPDRYITEYILSGIGHLQELGVETGALHSVRNKALVYTDAALRRDYEALRKSKVNLAKVVPNSLQLLHFYARSFTRNRPGDAARAAFDYYLGRLEKTWLSQSKRGQGLTALALYRYGSKRVPADILQSLRETAVRNEELGMYWKDIRYGRSWFWQDAPVETQALLIEAFAEIGQDSATVNELRTWLVKNKQTNNWRTTIATADACYALLLRGADWLSSTPRVLLRAGPLQASNDSSAEAGTGYFRKTIPGVLVRPEMGRISIQVESDSSRGAAPSWGAAYWQYFEDMDKVTSAATPLSIERRLFREVNTAKGPQLEALQSPSNLHVGDRVRVRIVLRSDRPMDYVHLKDLRASCLEPVDVLSGYRWQDGAGYYQSTRDLSTNFFLSYLPRGTFVFEYSLFVTHKGEFSAGLASAQCLYAPEFSAHSEGQRITVE</sequence>
<dbReference type="Gene3D" id="2.60.40.1930">
    <property type="match status" value="1"/>
</dbReference>
<dbReference type="SUPFAM" id="SSF48239">
    <property type="entry name" value="Terpenoid cyclases/Protein prenyltransferases"/>
    <property type="match status" value="1"/>
</dbReference>
<dbReference type="PANTHER" id="PTHR40094:SF1">
    <property type="entry name" value="UBIQUITIN DOMAIN-CONTAINING PROTEIN"/>
    <property type="match status" value="1"/>
</dbReference>
<dbReference type="GO" id="GO:0004866">
    <property type="term" value="F:endopeptidase inhibitor activity"/>
    <property type="evidence" value="ECO:0007669"/>
    <property type="project" value="InterPro"/>
</dbReference>
<dbReference type="InterPro" id="IPR051802">
    <property type="entry name" value="YfhM-like"/>
</dbReference>
<dbReference type="Proteomes" id="UP000295164">
    <property type="component" value="Unassembled WGS sequence"/>
</dbReference>
<feature type="region of interest" description="Disordered" evidence="2">
    <location>
        <begin position="1211"/>
        <end position="1233"/>
    </location>
</feature>
<gene>
    <name evidence="6" type="ORF">E0486_15860</name>
</gene>
<proteinExistence type="inferred from homology"/>
<dbReference type="InterPro" id="IPR008930">
    <property type="entry name" value="Terpenoid_cyclase/PrenylTrfase"/>
</dbReference>
<dbReference type="SMART" id="SM01360">
    <property type="entry name" value="A2M"/>
    <property type="match status" value="1"/>
</dbReference>
<dbReference type="Pfam" id="PF00207">
    <property type="entry name" value="A2M"/>
    <property type="match status" value="1"/>
</dbReference>
<feature type="compositionally biased region" description="Low complexity" evidence="2">
    <location>
        <begin position="1216"/>
        <end position="1228"/>
    </location>
</feature>
<feature type="domain" description="Alpha-2-macroglobulin bait region" evidence="4">
    <location>
        <begin position="960"/>
        <end position="1102"/>
    </location>
</feature>
<feature type="chain" id="PRO_5020618667" evidence="3">
    <location>
        <begin position="21"/>
        <end position="2009"/>
    </location>
</feature>
<evidence type="ECO:0000313" key="7">
    <source>
        <dbReference type="Proteomes" id="UP000295164"/>
    </source>
</evidence>
<dbReference type="InterPro" id="IPR001599">
    <property type="entry name" value="Macroglobln_a2"/>
</dbReference>
<dbReference type="SMART" id="SM01359">
    <property type="entry name" value="A2M_N_2"/>
    <property type="match status" value="1"/>
</dbReference>
<evidence type="ECO:0000256" key="3">
    <source>
        <dbReference type="SAM" id="SignalP"/>
    </source>
</evidence>
<protein>
    <submittedName>
        <fullName evidence="6">Alpha-2-macroglobulin</fullName>
    </submittedName>
</protein>
<dbReference type="Gene3D" id="1.50.10.20">
    <property type="match status" value="1"/>
</dbReference>
<evidence type="ECO:0000256" key="2">
    <source>
        <dbReference type="SAM" id="MobiDB-lite"/>
    </source>
</evidence>
<comment type="caution">
    <text evidence="6">The sequence shown here is derived from an EMBL/GenBank/DDBJ whole genome shotgun (WGS) entry which is preliminary data.</text>
</comment>
<keyword evidence="7" id="KW-1185">Reference proteome</keyword>